<dbReference type="GO" id="GO:0000271">
    <property type="term" value="P:polysaccharide biosynthetic process"/>
    <property type="evidence" value="ECO:0007669"/>
    <property type="project" value="TreeGrafter"/>
</dbReference>
<organism evidence="4 5">
    <name type="scientific">Anaerocolumna jejuensis DSM 15929</name>
    <dbReference type="NCBI Taxonomy" id="1121322"/>
    <lineage>
        <taxon>Bacteria</taxon>
        <taxon>Bacillati</taxon>
        <taxon>Bacillota</taxon>
        <taxon>Clostridia</taxon>
        <taxon>Lachnospirales</taxon>
        <taxon>Lachnospiraceae</taxon>
        <taxon>Anaerocolumna</taxon>
    </lineage>
</organism>
<dbReference type="UniPathway" id="UPA00124"/>
<feature type="active site" description="Proton donor" evidence="1">
    <location>
        <position position="134"/>
    </location>
</feature>
<dbReference type="GO" id="GO:0005829">
    <property type="term" value="C:cytosol"/>
    <property type="evidence" value="ECO:0007669"/>
    <property type="project" value="TreeGrafter"/>
</dbReference>
<dbReference type="InterPro" id="IPR014710">
    <property type="entry name" value="RmlC-like_jellyroll"/>
</dbReference>
<feature type="active site" description="Proton acceptor" evidence="1">
    <location>
        <position position="65"/>
    </location>
</feature>
<dbReference type="GO" id="GO:0008830">
    <property type="term" value="F:dTDP-4-dehydrorhamnose 3,5-epimerase activity"/>
    <property type="evidence" value="ECO:0007669"/>
    <property type="project" value="UniProtKB-UniRule"/>
</dbReference>
<reference evidence="4 5" key="1">
    <citation type="submission" date="2016-11" db="EMBL/GenBank/DDBJ databases">
        <authorList>
            <person name="Jaros S."/>
            <person name="Januszkiewicz K."/>
            <person name="Wedrychowicz H."/>
        </authorList>
    </citation>
    <scope>NUCLEOTIDE SEQUENCE [LARGE SCALE GENOMIC DNA]</scope>
    <source>
        <strain evidence="4 5">DSM 15929</strain>
    </source>
</reference>
<sequence>MGRFKFEKCLDIEGLYVVEPKLFPDERGYSMETYNYKDFAEAGLDLVFLQENQSMSTKGVLRGLHFQRTYQQGKLVRVLRGEVFDAVVDIREGSNTYGKWFGVILSAEKKNMFYIPEGFAHGFLVLSDRAEFAYKLTDYYHPEDEDGISWNDKSIGIDWPISNDMKVITSERDSNHPAFHEGIALMPKRKLELSADRNW</sequence>
<comment type="function">
    <text evidence="3">Catalyzes the epimerization of the C3' and C5'positions of dTDP-6-deoxy-D-xylo-4-hexulose, forming dTDP-6-deoxy-L-lyxo-4-hexulose.</text>
</comment>
<dbReference type="PANTHER" id="PTHR21047">
    <property type="entry name" value="DTDP-6-DEOXY-D-GLUCOSE-3,5 EPIMERASE"/>
    <property type="match status" value="1"/>
</dbReference>
<keyword evidence="3" id="KW-0413">Isomerase</keyword>
<dbReference type="GO" id="GO:0019305">
    <property type="term" value="P:dTDP-rhamnose biosynthetic process"/>
    <property type="evidence" value="ECO:0007669"/>
    <property type="project" value="UniProtKB-UniRule"/>
</dbReference>
<dbReference type="InterPro" id="IPR011051">
    <property type="entry name" value="RmlC_Cupin_sf"/>
</dbReference>
<dbReference type="OrthoDB" id="9800680at2"/>
<dbReference type="Pfam" id="PF00908">
    <property type="entry name" value="dTDP_sugar_isom"/>
    <property type="match status" value="1"/>
</dbReference>
<evidence type="ECO:0000256" key="3">
    <source>
        <dbReference type="RuleBase" id="RU364069"/>
    </source>
</evidence>
<dbReference type="PANTHER" id="PTHR21047:SF2">
    <property type="entry name" value="THYMIDINE DIPHOSPHO-4-KETO-RHAMNOSE 3,5-EPIMERASE"/>
    <property type="match status" value="1"/>
</dbReference>
<evidence type="ECO:0000313" key="5">
    <source>
        <dbReference type="Proteomes" id="UP000184386"/>
    </source>
</evidence>
<dbReference type="SUPFAM" id="SSF51182">
    <property type="entry name" value="RmlC-like cupins"/>
    <property type="match status" value="1"/>
</dbReference>
<dbReference type="EMBL" id="FRAC01000007">
    <property type="protein sequence ID" value="SHJ77260.1"/>
    <property type="molecule type" value="Genomic_DNA"/>
</dbReference>
<evidence type="ECO:0000313" key="4">
    <source>
        <dbReference type="EMBL" id="SHJ77260.1"/>
    </source>
</evidence>
<evidence type="ECO:0000256" key="1">
    <source>
        <dbReference type="PIRSR" id="PIRSR600888-1"/>
    </source>
</evidence>
<comment type="pathway">
    <text evidence="3">Carbohydrate biosynthesis; dTDP-L-rhamnose biosynthesis.</text>
</comment>
<accession>A0A1M6M1R5</accession>
<dbReference type="RefSeq" id="WP_073273890.1">
    <property type="nucleotide sequence ID" value="NZ_FRAC01000007.1"/>
</dbReference>
<evidence type="ECO:0000256" key="2">
    <source>
        <dbReference type="PIRSR" id="PIRSR600888-3"/>
    </source>
</evidence>
<comment type="subunit">
    <text evidence="3">Homodimer.</text>
</comment>
<keyword evidence="5" id="KW-1185">Reference proteome</keyword>
<protein>
    <recommendedName>
        <fullName evidence="3">dTDP-4-dehydrorhamnose 3,5-epimerase</fullName>
        <ecNumber evidence="3">5.1.3.13</ecNumber>
    </recommendedName>
    <alternativeName>
        <fullName evidence="3">Thymidine diphospho-4-keto-rhamnose 3,5-epimerase</fullName>
    </alternativeName>
</protein>
<proteinExistence type="inferred from homology"/>
<dbReference type="NCBIfam" id="TIGR01221">
    <property type="entry name" value="rmlC"/>
    <property type="match status" value="1"/>
</dbReference>
<dbReference type="STRING" id="1121322.SAMN02745136_00798"/>
<dbReference type="EC" id="5.1.3.13" evidence="3"/>
<dbReference type="Proteomes" id="UP000184386">
    <property type="component" value="Unassembled WGS sequence"/>
</dbReference>
<dbReference type="InterPro" id="IPR000888">
    <property type="entry name" value="RmlC-like"/>
</dbReference>
<dbReference type="Gene3D" id="2.60.120.10">
    <property type="entry name" value="Jelly Rolls"/>
    <property type="match status" value="1"/>
</dbReference>
<comment type="similarity">
    <text evidence="3">Belongs to the dTDP-4-dehydrorhamnose 3,5-epimerase family.</text>
</comment>
<dbReference type="CDD" id="cd00438">
    <property type="entry name" value="cupin_RmlC"/>
    <property type="match status" value="1"/>
</dbReference>
<dbReference type="AlphaFoldDB" id="A0A1M6M1R5"/>
<gene>
    <name evidence="4" type="ORF">SAMN02745136_00798</name>
</gene>
<comment type="catalytic activity">
    <reaction evidence="3">
        <text>dTDP-4-dehydro-6-deoxy-alpha-D-glucose = dTDP-4-dehydro-beta-L-rhamnose</text>
        <dbReference type="Rhea" id="RHEA:16969"/>
        <dbReference type="ChEBI" id="CHEBI:57649"/>
        <dbReference type="ChEBI" id="CHEBI:62830"/>
        <dbReference type="EC" id="5.1.3.13"/>
    </reaction>
</comment>
<feature type="site" description="Participates in a stacking interaction with the thymidine ring of dTDP-4-oxo-6-deoxyglucose" evidence="2">
    <location>
        <position position="140"/>
    </location>
</feature>
<name>A0A1M6M1R5_9FIRM</name>